<accession>A0ABR2EFP2</accession>
<name>A0ABR2EFP2_9ROSI</name>
<dbReference type="EMBL" id="JBBPBM010000014">
    <property type="protein sequence ID" value="KAK8560074.1"/>
    <property type="molecule type" value="Genomic_DNA"/>
</dbReference>
<evidence type="ECO:0000313" key="1">
    <source>
        <dbReference type="EMBL" id="KAK8560074.1"/>
    </source>
</evidence>
<sequence>MDKYCLQSPAHRGNLACQGTLLCKAEHSGHEWAGRGGPKPAFTACPRLQGHVPSTRRARQTTALMGAQYLGGAVSTHTTAPGRLHLRDSTIAQSSTLAIRTANWLVVHTWCCLWISRVLQVAQCSLRTQGVQSICAKRGRAS</sequence>
<reference evidence="1 2" key="1">
    <citation type="journal article" date="2024" name="G3 (Bethesda)">
        <title>Genome assembly of Hibiscus sabdariffa L. provides insights into metabolisms of medicinal natural products.</title>
        <authorList>
            <person name="Kim T."/>
        </authorList>
    </citation>
    <scope>NUCLEOTIDE SEQUENCE [LARGE SCALE GENOMIC DNA]</scope>
    <source>
        <strain evidence="1">TK-2024</strain>
        <tissue evidence="1">Old leaves</tissue>
    </source>
</reference>
<organism evidence="1 2">
    <name type="scientific">Hibiscus sabdariffa</name>
    <name type="common">roselle</name>
    <dbReference type="NCBI Taxonomy" id="183260"/>
    <lineage>
        <taxon>Eukaryota</taxon>
        <taxon>Viridiplantae</taxon>
        <taxon>Streptophyta</taxon>
        <taxon>Embryophyta</taxon>
        <taxon>Tracheophyta</taxon>
        <taxon>Spermatophyta</taxon>
        <taxon>Magnoliopsida</taxon>
        <taxon>eudicotyledons</taxon>
        <taxon>Gunneridae</taxon>
        <taxon>Pentapetalae</taxon>
        <taxon>rosids</taxon>
        <taxon>malvids</taxon>
        <taxon>Malvales</taxon>
        <taxon>Malvaceae</taxon>
        <taxon>Malvoideae</taxon>
        <taxon>Hibiscus</taxon>
    </lineage>
</organism>
<keyword evidence="2" id="KW-1185">Reference proteome</keyword>
<gene>
    <name evidence="1" type="ORF">V6N12_012877</name>
</gene>
<proteinExistence type="predicted"/>
<dbReference type="Proteomes" id="UP001472677">
    <property type="component" value="Unassembled WGS sequence"/>
</dbReference>
<protein>
    <submittedName>
        <fullName evidence="1">Uncharacterized protein</fullName>
    </submittedName>
</protein>
<comment type="caution">
    <text evidence="1">The sequence shown here is derived from an EMBL/GenBank/DDBJ whole genome shotgun (WGS) entry which is preliminary data.</text>
</comment>
<evidence type="ECO:0000313" key="2">
    <source>
        <dbReference type="Proteomes" id="UP001472677"/>
    </source>
</evidence>